<feature type="domain" description="LD-carboxypeptidase C-terminal" evidence="4">
    <location>
        <begin position="204"/>
        <end position="334"/>
    </location>
</feature>
<evidence type="ECO:0000259" key="3">
    <source>
        <dbReference type="Pfam" id="PF02016"/>
    </source>
</evidence>
<dbReference type="OrthoDB" id="9807329at2"/>
<dbReference type="Pfam" id="PF02016">
    <property type="entry name" value="Peptidase_S66"/>
    <property type="match status" value="1"/>
</dbReference>
<dbReference type="RefSeq" id="WP_116707151.1">
    <property type="nucleotide sequence ID" value="NZ_QEKW01000002.1"/>
</dbReference>
<proteinExistence type="inferred from homology"/>
<keyword evidence="5" id="KW-0121">Carboxypeptidase</keyword>
<evidence type="ECO:0000313" key="6">
    <source>
        <dbReference type="Proteomes" id="UP000245639"/>
    </source>
</evidence>
<sequence>MFTYPEKLQPGDRVAVLSPSAGLPAVFPGPFELGLRRLRDEFGLVPVEYPTTRVLGATPQQRAADLHAAFADPEVAAVLVSIGGDDQLKLLRHLDTALLAKHVKPFVGYSDATNLLHFLWNLGIVGYHGGVVMVQWGRGGMMHPATSESLRRALFTRGVHELRSPQEYTDVDRDWADPAALETEPESMPASPWSWHGPARTVSGPGWGGSLEIVDFHLRVGHYLARAEAYDDGVLFLESSEEMPPAAYVYRVLMCMGERGLLQRFGAVLMGRPKAWSFERPNGPRARAEYVDAQHGAVLRALGEYHPDALVVLDVDLGHTDPQLVVPHGGTITVDGAARRITVEY</sequence>
<dbReference type="SUPFAM" id="SSF52317">
    <property type="entry name" value="Class I glutamine amidotransferase-like"/>
    <property type="match status" value="1"/>
</dbReference>
<dbReference type="EMBL" id="QEKW01000002">
    <property type="protein sequence ID" value="PVZ13093.1"/>
    <property type="molecule type" value="Genomic_DNA"/>
</dbReference>
<dbReference type="InterPro" id="IPR040449">
    <property type="entry name" value="Peptidase_S66_N"/>
</dbReference>
<keyword evidence="2" id="KW-0378">Hydrolase</keyword>
<dbReference type="InterPro" id="IPR040921">
    <property type="entry name" value="Peptidase_S66C"/>
</dbReference>
<comment type="similarity">
    <text evidence="1">Belongs to the peptidase S66 family.</text>
</comment>
<name>A0A2U1FLL0_9PSEU</name>
<keyword evidence="5" id="KW-0645">Protease</keyword>
<evidence type="ECO:0000313" key="5">
    <source>
        <dbReference type="EMBL" id="PVZ13093.1"/>
    </source>
</evidence>
<gene>
    <name evidence="5" type="ORF">C8D89_102243</name>
</gene>
<evidence type="ECO:0000259" key="4">
    <source>
        <dbReference type="Pfam" id="PF17676"/>
    </source>
</evidence>
<reference evidence="5 6" key="1">
    <citation type="submission" date="2018-04" db="EMBL/GenBank/DDBJ databases">
        <title>Genomic Encyclopedia of Type Strains, Phase IV (KMG-IV): sequencing the most valuable type-strain genomes for metagenomic binning, comparative biology and taxonomic classification.</title>
        <authorList>
            <person name="Goeker M."/>
        </authorList>
    </citation>
    <scope>NUCLEOTIDE SEQUENCE [LARGE SCALE GENOMIC DNA]</scope>
    <source>
        <strain evidence="5 6">DSM 45771</strain>
    </source>
</reference>
<dbReference type="InterPro" id="IPR027478">
    <property type="entry name" value="LdcA_N"/>
</dbReference>
<dbReference type="Gene3D" id="3.40.50.10740">
    <property type="entry name" value="Class I glutamine amidotransferase-like"/>
    <property type="match status" value="1"/>
</dbReference>
<dbReference type="PANTHER" id="PTHR30237">
    <property type="entry name" value="MURAMOYLTETRAPEPTIDE CARBOXYPEPTIDASE"/>
    <property type="match status" value="1"/>
</dbReference>
<dbReference type="CDD" id="cd07062">
    <property type="entry name" value="Peptidase_S66_mccF_like"/>
    <property type="match status" value="1"/>
</dbReference>
<dbReference type="Pfam" id="PF17676">
    <property type="entry name" value="Peptidase_S66C"/>
    <property type="match status" value="1"/>
</dbReference>
<dbReference type="Gene3D" id="3.50.30.60">
    <property type="entry name" value="LD-carboxypeptidase A C-terminal domain-like"/>
    <property type="match status" value="1"/>
</dbReference>
<dbReference type="InterPro" id="IPR029062">
    <property type="entry name" value="Class_I_gatase-like"/>
</dbReference>
<dbReference type="PANTHER" id="PTHR30237:SF4">
    <property type="entry name" value="LD-CARBOXYPEPTIDASE C-TERMINAL DOMAIN-CONTAINING PROTEIN"/>
    <property type="match status" value="1"/>
</dbReference>
<keyword evidence="6" id="KW-1185">Reference proteome</keyword>
<feature type="domain" description="LD-carboxypeptidase N-terminal" evidence="3">
    <location>
        <begin position="14"/>
        <end position="129"/>
    </location>
</feature>
<organism evidence="5 6">
    <name type="scientific">Actinomycetospora cinnamomea</name>
    <dbReference type="NCBI Taxonomy" id="663609"/>
    <lineage>
        <taxon>Bacteria</taxon>
        <taxon>Bacillati</taxon>
        <taxon>Actinomycetota</taxon>
        <taxon>Actinomycetes</taxon>
        <taxon>Pseudonocardiales</taxon>
        <taxon>Pseudonocardiaceae</taxon>
        <taxon>Actinomycetospora</taxon>
    </lineage>
</organism>
<protein>
    <submittedName>
        <fullName evidence="5">Muramoyltetrapeptide carboxypeptidase LdcA involved in peptidoglycan recycling</fullName>
    </submittedName>
</protein>
<dbReference type="SUPFAM" id="SSF141986">
    <property type="entry name" value="LD-carboxypeptidase A C-terminal domain-like"/>
    <property type="match status" value="1"/>
</dbReference>
<dbReference type="InterPro" id="IPR027461">
    <property type="entry name" value="Carboxypeptidase_A_C_sf"/>
</dbReference>
<evidence type="ECO:0000256" key="1">
    <source>
        <dbReference type="ARBA" id="ARBA00010233"/>
    </source>
</evidence>
<dbReference type="InterPro" id="IPR003507">
    <property type="entry name" value="S66_fam"/>
</dbReference>
<comment type="caution">
    <text evidence="5">The sequence shown here is derived from an EMBL/GenBank/DDBJ whole genome shotgun (WGS) entry which is preliminary data.</text>
</comment>
<dbReference type="AlphaFoldDB" id="A0A2U1FLL0"/>
<evidence type="ECO:0000256" key="2">
    <source>
        <dbReference type="ARBA" id="ARBA00022801"/>
    </source>
</evidence>
<dbReference type="GO" id="GO:0004180">
    <property type="term" value="F:carboxypeptidase activity"/>
    <property type="evidence" value="ECO:0007669"/>
    <property type="project" value="UniProtKB-KW"/>
</dbReference>
<dbReference type="Proteomes" id="UP000245639">
    <property type="component" value="Unassembled WGS sequence"/>
</dbReference>
<accession>A0A2U1FLL0</accession>